<evidence type="ECO:0008006" key="4">
    <source>
        <dbReference type="Google" id="ProtNLM"/>
    </source>
</evidence>
<evidence type="ECO:0000313" key="3">
    <source>
        <dbReference type="Proteomes" id="UP000218366"/>
    </source>
</evidence>
<protein>
    <recommendedName>
        <fullName evidence="4">CpsD/CapB family tyrosine-protein kinase</fullName>
    </recommendedName>
</protein>
<dbReference type="OrthoDB" id="9794577at2"/>
<dbReference type="Proteomes" id="UP000218366">
    <property type="component" value="Unassembled WGS sequence"/>
</dbReference>
<organism evidence="2 3">
    <name type="scientific">Sphingomonas spermidinifaciens</name>
    <dbReference type="NCBI Taxonomy" id="1141889"/>
    <lineage>
        <taxon>Bacteria</taxon>
        <taxon>Pseudomonadati</taxon>
        <taxon>Pseudomonadota</taxon>
        <taxon>Alphaproteobacteria</taxon>
        <taxon>Sphingomonadales</taxon>
        <taxon>Sphingomonadaceae</taxon>
        <taxon>Sphingomonas</taxon>
    </lineage>
</organism>
<name>A0A2A4B1X3_9SPHN</name>
<reference evidence="2 3" key="1">
    <citation type="submission" date="2017-09" db="EMBL/GenBank/DDBJ databases">
        <title>Sphingomonas spermidinifaciens 9NM-10, whole genome shotgun sequence.</title>
        <authorList>
            <person name="Feng G."/>
            <person name="Zhu H."/>
        </authorList>
    </citation>
    <scope>NUCLEOTIDE SEQUENCE [LARGE SCALE GENOMIC DNA]</scope>
    <source>
        <strain evidence="2 3">9NM-10</strain>
    </source>
</reference>
<gene>
    <name evidence="2" type="ORF">COC42_16635</name>
</gene>
<dbReference type="RefSeq" id="WP_096344482.1">
    <property type="nucleotide sequence ID" value="NZ_NWMW01000003.1"/>
</dbReference>
<dbReference type="AlphaFoldDB" id="A0A2A4B1X3"/>
<sequence length="245" mass="25741">MRIRSSAAGGADHAANPAFGAPGRDGARVTPGVRSAPQMAPRPELIALHELGSPDALKIRALRDTLLSTFSDRPHGRVQSWVLVGIDCEAELAVLAANLAIVLARLGTPTLLIDGAFERPMIDHLFGMPAEAGLVNHYDGSAAMLAAYPGPVEGLSVMPAGEQAPAAAHLLEQAPMLDMIERWPIQAELAILSLPISSMSFAQTIRGFDGAVIVAKKHRATVADTRRAVDVLDSERVTAAATVLV</sequence>
<dbReference type="SUPFAM" id="SSF52540">
    <property type="entry name" value="P-loop containing nucleoside triphosphate hydrolases"/>
    <property type="match status" value="1"/>
</dbReference>
<feature type="region of interest" description="Disordered" evidence="1">
    <location>
        <begin position="1"/>
        <end position="37"/>
    </location>
</feature>
<feature type="compositionally biased region" description="Low complexity" evidence="1">
    <location>
        <begin position="7"/>
        <end position="18"/>
    </location>
</feature>
<dbReference type="Gene3D" id="3.40.50.300">
    <property type="entry name" value="P-loop containing nucleotide triphosphate hydrolases"/>
    <property type="match status" value="1"/>
</dbReference>
<dbReference type="EMBL" id="NWMW01000003">
    <property type="protein sequence ID" value="PCD01738.1"/>
    <property type="molecule type" value="Genomic_DNA"/>
</dbReference>
<evidence type="ECO:0000313" key="2">
    <source>
        <dbReference type="EMBL" id="PCD01738.1"/>
    </source>
</evidence>
<accession>A0A2A4B1X3</accession>
<evidence type="ECO:0000256" key="1">
    <source>
        <dbReference type="SAM" id="MobiDB-lite"/>
    </source>
</evidence>
<keyword evidence="3" id="KW-1185">Reference proteome</keyword>
<comment type="caution">
    <text evidence="2">The sequence shown here is derived from an EMBL/GenBank/DDBJ whole genome shotgun (WGS) entry which is preliminary data.</text>
</comment>
<dbReference type="InterPro" id="IPR027417">
    <property type="entry name" value="P-loop_NTPase"/>
</dbReference>
<proteinExistence type="predicted"/>